<dbReference type="RefSeq" id="WP_175115197.1">
    <property type="nucleotide sequence ID" value="NZ_CADIKF010000082.1"/>
</dbReference>
<gene>
    <name evidence="2" type="ORF">LMG29739_06075</name>
</gene>
<dbReference type="AlphaFoldDB" id="A0A6J5EYG3"/>
<organism evidence="2 3">
    <name type="scientific">Paraburkholderia solisilvae</name>
    <dbReference type="NCBI Taxonomy" id="624376"/>
    <lineage>
        <taxon>Bacteria</taxon>
        <taxon>Pseudomonadati</taxon>
        <taxon>Pseudomonadota</taxon>
        <taxon>Betaproteobacteria</taxon>
        <taxon>Burkholderiales</taxon>
        <taxon>Burkholderiaceae</taxon>
        <taxon>Paraburkholderia</taxon>
    </lineage>
</organism>
<keyword evidence="1" id="KW-1133">Transmembrane helix</keyword>
<name>A0A6J5EYG3_9BURK</name>
<proteinExistence type="predicted"/>
<keyword evidence="3" id="KW-1185">Reference proteome</keyword>
<accession>A0A6J5EYG3</accession>
<sequence>MFEFLLGLLSNLALLTAVLTVCCVFNWLWPDAPLDGVRLFTWVAVCALVFDATLTFLVFADAQRRYGQFSTTGAFAERACAYGLAALASHGFARWRARRRVAHTATLAAAATGAPR</sequence>
<dbReference type="EMBL" id="CADIKF010000082">
    <property type="protein sequence ID" value="CAB3771629.1"/>
    <property type="molecule type" value="Genomic_DNA"/>
</dbReference>
<evidence type="ECO:0000313" key="3">
    <source>
        <dbReference type="Proteomes" id="UP000494329"/>
    </source>
</evidence>
<evidence type="ECO:0000313" key="2">
    <source>
        <dbReference type="EMBL" id="CAB3771629.1"/>
    </source>
</evidence>
<keyword evidence="1" id="KW-0472">Membrane</keyword>
<feature type="transmembrane region" description="Helical" evidence="1">
    <location>
        <begin position="39"/>
        <end position="60"/>
    </location>
</feature>
<protein>
    <submittedName>
        <fullName evidence="2">Uncharacterized protein</fullName>
    </submittedName>
</protein>
<dbReference type="Proteomes" id="UP000494329">
    <property type="component" value="Unassembled WGS sequence"/>
</dbReference>
<keyword evidence="1" id="KW-0812">Transmembrane</keyword>
<reference evidence="2 3" key="1">
    <citation type="submission" date="2020-04" db="EMBL/GenBank/DDBJ databases">
        <authorList>
            <person name="De Canck E."/>
        </authorList>
    </citation>
    <scope>NUCLEOTIDE SEQUENCE [LARGE SCALE GENOMIC DNA]</scope>
    <source>
        <strain evidence="2 3">LMG 29739</strain>
    </source>
</reference>
<evidence type="ECO:0000256" key="1">
    <source>
        <dbReference type="SAM" id="Phobius"/>
    </source>
</evidence>